<accession>A0AB39V724</accession>
<dbReference type="AlphaFoldDB" id="A0AB39V724"/>
<gene>
    <name evidence="1" type="ORF">AB8B28_04460</name>
</gene>
<name>A0AB39V724_9FUSO</name>
<sequence>MKTIEEYEPEAILIEGPQNAQDLIPYITSEKTKAPFCIYLSYDDKKAILNEEQGKYRAFFPFLDYSPELQALRKGTEKNIHCEFIDLSYAQKLINTPDSEIKNMENYENDRLFLQSGYYKMLMEKTGCKSFNELWEMLFEINGFYSDTKDFVRSLFYYCYFSRKNTAEQELMDQGNIIREHFMAENIKNAIKKYKKVLVVTGGIHTISLIDLITAKKLPAFDLKKIKDEKPGYLMPYSFRESDRNYGYESGMISPYFYQKLWENIKKNVKKPFENTVLNFIINTASTIRKKQPLSVTDEMQSLYMAKGLAELREKKECGVFELIDGIKAAFVKGEINSYQQPAIRNLYLLLTGMGTGSVDEKSGTPPLVNDFFEKCKKYKISTSSTTKKETKLDIFNNQNHLEKSQFFHQMSFLKTDFCNYLKSQETNLAGKGRILLRETWEYRFSANVTSILIENSVYGGTVKEAALAVLVEEISANHNNAKELSEKLVTANYMGLDSLYSIIFEKLEDIIVNEMNFLNISECIKNLYKVKTYTKNFNNKFIPALDNILNQSINRFLTLIYTVRKCGKEDEDGICDAIKFLYSYFINEPCAEKENIFIESLDSFYRDNESNSALSGISTGILYKKEIISLVDVMAKFNSFLNGVSEAKKMSTAFLKGFFNVAKDTVFIDDSILKSLNDILKDIDSGLFLEILPDLRYAFTYFLPFEIDKIAKQVSFFYDVSENVLQYEKAYNQEDVEKAILIDKYCDEKLKNWF</sequence>
<dbReference type="RefSeq" id="WP_369717065.1">
    <property type="nucleotide sequence ID" value="NZ_CP165647.1"/>
</dbReference>
<reference evidence="1" key="1">
    <citation type="submission" date="2024-07" db="EMBL/GenBank/DDBJ databases">
        <authorList>
            <person name="Li X.-J."/>
            <person name="Wang X."/>
        </authorList>
    </citation>
    <scope>NUCLEOTIDE SEQUENCE</scope>
    <source>
        <strain evidence="1">HSP-536</strain>
    </source>
</reference>
<dbReference type="EMBL" id="CP165647">
    <property type="protein sequence ID" value="XDU63108.1"/>
    <property type="molecule type" value="Genomic_DNA"/>
</dbReference>
<evidence type="ECO:0000313" key="1">
    <source>
        <dbReference type="EMBL" id="XDU63108.1"/>
    </source>
</evidence>
<proteinExistence type="predicted"/>
<dbReference type="KEGG" id="lala:AB8B28_04460"/>
<protein>
    <submittedName>
        <fullName evidence="1">DUF5682 family protein</fullName>
    </submittedName>
</protein>
<organism evidence="1">
    <name type="scientific">Leptotrichia alba</name>
    <dbReference type="NCBI Taxonomy" id="3239304"/>
    <lineage>
        <taxon>Bacteria</taxon>
        <taxon>Fusobacteriati</taxon>
        <taxon>Fusobacteriota</taxon>
        <taxon>Fusobacteriia</taxon>
        <taxon>Fusobacteriales</taxon>
        <taxon>Leptotrichiaceae</taxon>
        <taxon>Leptotrichia</taxon>
    </lineage>
</organism>
<dbReference type="Pfam" id="PF18934">
    <property type="entry name" value="DUF5682"/>
    <property type="match status" value="1"/>
</dbReference>
<dbReference type="InterPro" id="IPR043737">
    <property type="entry name" value="DUF5682"/>
</dbReference>